<dbReference type="SUPFAM" id="SSF111369">
    <property type="entry name" value="HlyD-like secretion proteins"/>
    <property type="match status" value="1"/>
</dbReference>
<dbReference type="Proteomes" id="UP001232063">
    <property type="component" value="Unassembled WGS sequence"/>
</dbReference>
<reference evidence="8" key="1">
    <citation type="submission" date="2023-05" db="EMBL/GenBank/DDBJ databases">
        <authorList>
            <person name="Zhang X."/>
        </authorList>
    </citation>
    <scope>NUCLEOTIDE SEQUENCE</scope>
    <source>
        <strain evidence="8">BD1B2-1</strain>
    </source>
</reference>
<keyword evidence="2" id="KW-0175">Coiled coil</keyword>
<dbReference type="InterPro" id="IPR006143">
    <property type="entry name" value="RND_pump_MFP"/>
</dbReference>
<dbReference type="InterPro" id="IPR058626">
    <property type="entry name" value="MdtA-like_b-barrel"/>
</dbReference>
<evidence type="ECO:0000256" key="3">
    <source>
        <dbReference type="SAM" id="SignalP"/>
    </source>
</evidence>
<dbReference type="Pfam" id="PF25989">
    <property type="entry name" value="YknX_C"/>
    <property type="match status" value="1"/>
</dbReference>
<evidence type="ECO:0000259" key="7">
    <source>
        <dbReference type="Pfam" id="PF25989"/>
    </source>
</evidence>
<dbReference type="RefSeq" id="WP_314513501.1">
    <property type="nucleotide sequence ID" value="NZ_JASJOU010000007.1"/>
</dbReference>
<feature type="signal peptide" evidence="3">
    <location>
        <begin position="1"/>
        <end position="23"/>
    </location>
</feature>
<evidence type="ECO:0000256" key="2">
    <source>
        <dbReference type="SAM" id="Coils"/>
    </source>
</evidence>
<evidence type="ECO:0000259" key="5">
    <source>
        <dbReference type="Pfam" id="PF25917"/>
    </source>
</evidence>
<dbReference type="Pfam" id="PF25944">
    <property type="entry name" value="Beta-barrel_RND"/>
    <property type="match status" value="1"/>
</dbReference>
<feature type="domain" description="Multidrug resistance protein MdtA-like alpha-helical hairpin" evidence="4">
    <location>
        <begin position="101"/>
        <end position="170"/>
    </location>
</feature>
<feature type="domain" description="YknX-like C-terminal permuted SH3-like" evidence="7">
    <location>
        <begin position="298"/>
        <end position="363"/>
    </location>
</feature>
<feature type="domain" description="Multidrug resistance protein MdtA-like beta-barrel" evidence="6">
    <location>
        <begin position="206"/>
        <end position="288"/>
    </location>
</feature>
<dbReference type="InterPro" id="IPR058637">
    <property type="entry name" value="YknX-like_C"/>
</dbReference>
<dbReference type="Gene3D" id="2.40.30.170">
    <property type="match status" value="1"/>
</dbReference>
<evidence type="ECO:0000259" key="6">
    <source>
        <dbReference type="Pfam" id="PF25944"/>
    </source>
</evidence>
<sequence>MKRLSILFFNIFLVGLFSCGKKAATEGAKPDAAIPVTVQVVQEGDPIYYDNFPGTIVALNEVTLLAQVNGYVTGIFFKEGEVVKKGQKLYEIDRIRYQAAYDQALANLRIAEANVEKAQRDADRYNRLLKQDAVARQIAENAETDLRNAQLQVTSAQANLTTARTNLSYSVILAPFTGTIGISQVKMGALVNQGQTLLNTISSDDPMAVDFEVDEKTMVRFYNLPKQKTASDSTFRLVLPGGIKYDTPGQLSVIDRAVNPQTGTIRIRLQFPNTKHLLRTGMSSTVQVLNKSGKRQLLVPSKSVIEQMGEYFVYVIKDNKAEQRKVSLGAVLQDQTIITTGLNAGEQIAVEGIQKLKNEAPVQTQPAKTASR</sequence>
<dbReference type="PROSITE" id="PS51257">
    <property type="entry name" value="PROKAR_LIPOPROTEIN"/>
    <property type="match status" value="1"/>
</dbReference>
<keyword evidence="9" id="KW-1185">Reference proteome</keyword>
<dbReference type="GO" id="GO:0005886">
    <property type="term" value="C:plasma membrane"/>
    <property type="evidence" value="ECO:0007669"/>
    <property type="project" value="TreeGrafter"/>
</dbReference>
<accession>A0AAE3R3G8</accession>
<keyword evidence="3" id="KW-0732">Signal</keyword>
<feature type="domain" description="Multidrug resistance protein MdtA-like barrel-sandwich hybrid" evidence="5">
    <location>
        <begin position="60"/>
        <end position="199"/>
    </location>
</feature>
<dbReference type="GO" id="GO:0022857">
    <property type="term" value="F:transmembrane transporter activity"/>
    <property type="evidence" value="ECO:0007669"/>
    <property type="project" value="InterPro"/>
</dbReference>
<dbReference type="Gene3D" id="2.40.50.100">
    <property type="match status" value="1"/>
</dbReference>
<organism evidence="8 9">
    <name type="scientific">Xanthocytophaga agilis</name>
    <dbReference type="NCBI Taxonomy" id="3048010"/>
    <lineage>
        <taxon>Bacteria</taxon>
        <taxon>Pseudomonadati</taxon>
        <taxon>Bacteroidota</taxon>
        <taxon>Cytophagia</taxon>
        <taxon>Cytophagales</taxon>
        <taxon>Rhodocytophagaceae</taxon>
        <taxon>Xanthocytophaga</taxon>
    </lineage>
</organism>
<dbReference type="GO" id="GO:0030313">
    <property type="term" value="C:cell envelope"/>
    <property type="evidence" value="ECO:0007669"/>
    <property type="project" value="UniProtKB-SubCell"/>
</dbReference>
<dbReference type="GO" id="GO:0046677">
    <property type="term" value="P:response to antibiotic"/>
    <property type="evidence" value="ECO:0007669"/>
    <property type="project" value="TreeGrafter"/>
</dbReference>
<evidence type="ECO:0000256" key="1">
    <source>
        <dbReference type="ARBA" id="ARBA00009477"/>
    </source>
</evidence>
<dbReference type="Pfam" id="PF25917">
    <property type="entry name" value="BSH_RND"/>
    <property type="match status" value="1"/>
</dbReference>
<evidence type="ECO:0000313" key="9">
    <source>
        <dbReference type="Proteomes" id="UP001232063"/>
    </source>
</evidence>
<evidence type="ECO:0000259" key="4">
    <source>
        <dbReference type="Pfam" id="PF25876"/>
    </source>
</evidence>
<gene>
    <name evidence="8" type="ORF">QNI22_20465</name>
</gene>
<dbReference type="PANTHER" id="PTHR30158">
    <property type="entry name" value="ACRA/E-RELATED COMPONENT OF DRUG EFFLUX TRANSPORTER"/>
    <property type="match status" value="1"/>
</dbReference>
<dbReference type="AlphaFoldDB" id="A0AAE3R3G8"/>
<name>A0AAE3R3G8_9BACT</name>
<protein>
    <submittedName>
        <fullName evidence="8">Efflux RND transporter periplasmic adaptor subunit</fullName>
    </submittedName>
</protein>
<feature type="chain" id="PRO_5042189118" evidence="3">
    <location>
        <begin position="24"/>
        <end position="372"/>
    </location>
</feature>
<comment type="similarity">
    <text evidence="1">Belongs to the membrane fusion protein (MFP) (TC 8.A.1) family.</text>
</comment>
<dbReference type="NCBIfam" id="TIGR01730">
    <property type="entry name" value="RND_mfp"/>
    <property type="match status" value="1"/>
</dbReference>
<feature type="coiled-coil region" evidence="2">
    <location>
        <begin position="101"/>
        <end position="166"/>
    </location>
</feature>
<dbReference type="EMBL" id="JASJOU010000007">
    <property type="protein sequence ID" value="MDJ1503054.1"/>
    <property type="molecule type" value="Genomic_DNA"/>
</dbReference>
<comment type="caution">
    <text evidence="8">The sequence shown here is derived from an EMBL/GenBank/DDBJ whole genome shotgun (WGS) entry which is preliminary data.</text>
</comment>
<dbReference type="Pfam" id="PF25876">
    <property type="entry name" value="HH_MFP_RND"/>
    <property type="match status" value="1"/>
</dbReference>
<dbReference type="InterPro" id="IPR058625">
    <property type="entry name" value="MdtA-like_BSH"/>
</dbReference>
<dbReference type="Gene3D" id="2.40.420.20">
    <property type="match status" value="1"/>
</dbReference>
<dbReference type="InterPro" id="IPR058624">
    <property type="entry name" value="MdtA-like_HH"/>
</dbReference>
<proteinExistence type="inferred from homology"/>
<dbReference type="Gene3D" id="1.10.287.470">
    <property type="entry name" value="Helix hairpin bin"/>
    <property type="match status" value="1"/>
</dbReference>
<evidence type="ECO:0000313" key="8">
    <source>
        <dbReference type="EMBL" id="MDJ1503054.1"/>
    </source>
</evidence>